<reference evidence="1 2" key="1">
    <citation type="submission" date="2019-01" db="EMBL/GenBank/DDBJ databases">
        <title>Genome sequencing of strain 2JSPR-7.</title>
        <authorList>
            <person name="Heo J."/>
            <person name="Kim S.-J."/>
            <person name="Kim J.-S."/>
            <person name="Hong S.-B."/>
            <person name="Kwon S.-W."/>
        </authorList>
    </citation>
    <scope>NUCLEOTIDE SEQUENCE [LARGE SCALE GENOMIC DNA]</scope>
    <source>
        <strain evidence="1 2">2JSPR-7</strain>
    </source>
</reference>
<gene>
    <name evidence="1" type="ORF">ET495_07365</name>
</gene>
<dbReference type="Pfam" id="PF10783">
    <property type="entry name" value="DUF2599"/>
    <property type="match status" value="1"/>
</dbReference>
<evidence type="ECO:0000313" key="2">
    <source>
        <dbReference type="Proteomes" id="UP000291758"/>
    </source>
</evidence>
<dbReference type="OrthoDB" id="4412570at2"/>
<accession>A0A4P6F358</accession>
<keyword evidence="2" id="KW-1185">Reference proteome</keyword>
<dbReference type="EMBL" id="CP035495">
    <property type="protein sequence ID" value="QAY64798.1"/>
    <property type="molecule type" value="Genomic_DNA"/>
</dbReference>
<organism evidence="1 2">
    <name type="scientific">Xylanimonas allomyrinae</name>
    <dbReference type="NCBI Taxonomy" id="2509459"/>
    <lineage>
        <taxon>Bacteria</taxon>
        <taxon>Bacillati</taxon>
        <taxon>Actinomycetota</taxon>
        <taxon>Actinomycetes</taxon>
        <taxon>Micrococcales</taxon>
        <taxon>Promicromonosporaceae</taxon>
        <taxon>Xylanimonas</taxon>
    </lineage>
</organism>
<sequence>MTAYPDGGLAVRDADGTLVGGLSAPTGGGRFTVVSPGRAELRWTTTPAAPQAVAFSLGTRGIVSATWGEREGGRSLAVVPTGWARDAGDAGRELVWAEVTAAQPEADTSGMRDQLTCHAIGARDKASWNLEPWRPDVGLLAVMAARCNPS</sequence>
<evidence type="ECO:0000313" key="1">
    <source>
        <dbReference type="EMBL" id="QAY64798.1"/>
    </source>
</evidence>
<protein>
    <submittedName>
        <fullName evidence="1">DUF2599 domain-containing protein</fullName>
    </submittedName>
</protein>
<dbReference type="Proteomes" id="UP000291758">
    <property type="component" value="Chromosome"/>
</dbReference>
<dbReference type="KEGG" id="xyl:ET495_07365"/>
<name>A0A4P6F358_9MICO</name>
<proteinExistence type="predicted"/>
<dbReference type="InterPro" id="IPR019719">
    <property type="entry name" value="DUF2599"/>
</dbReference>
<dbReference type="AlphaFoldDB" id="A0A4P6F358"/>